<feature type="domain" description="LytR/CpsA/Psr regulator C-terminal" evidence="3">
    <location>
        <begin position="101"/>
        <end position="190"/>
    </location>
</feature>
<feature type="transmembrane region" description="Helical" evidence="2">
    <location>
        <begin position="46"/>
        <end position="68"/>
    </location>
</feature>
<proteinExistence type="predicted"/>
<name>A0A6G7XJN2_9MICO</name>
<evidence type="ECO:0000256" key="2">
    <source>
        <dbReference type="SAM" id="Phobius"/>
    </source>
</evidence>
<keyword evidence="2" id="KW-0812">Transmembrane</keyword>
<gene>
    <name evidence="4" type="ORF">G7068_06995</name>
</gene>
<evidence type="ECO:0000313" key="5">
    <source>
        <dbReference type="Proteomes" id="UP000502677"/>
    </source>
</evidence>
<evidence type="ECO:0000256" key="1">
    <source>
        <dbReference type="SAM" id="MobiDB-lite"/>
    </source>
</evidence>
<dbReference type="EMBL" id="CP049863">
    <property type="protein sequence ID" value="QIK64753.1"/>
    <property type="molecule type" value="Genomic_DNA"/>
</dbReference>
<dbReference type="KEGG" id="lvi:G7068_06995"/>
<dbReference type="AlphaFoldDB" id="A0A6G7XJN2"/>
<feature type="region of interest" description="Disordered" evidence="1">
    <location>
        <begin position="1"/>
        <end position="24"/>
    </location>
</feature>
<dbReference type="Gene3D" id="3.30.70.2390">
    <property type="match status" value="1"/>
</dbReference>
<feature type="compositionally biased region" description="Polar residues" evidence="1">
    <location>
        <begin position="208"/>
        <end position="224"/>
    </location>
</feature>
<accession>A0A6G7XJN2</accession>
<evidence type="ECO:0000313" key="4">
    <source>
        <dbReference type="EMBL" id="QIK64753.1"/>
    </source>
</evidence>
<dbReference type="Pfam" id="PF13399">
    <property type="entry name" value="LytR_C"/>
    <property type="match status" value="1"/>
</dbReference>
<sequence>MSVARTPADPQANRRAHKGIPEDRFDRVERSGRVGAHRVTVRPRYVWQYLIAALLGFALLTTAGIFAVQSIGNVEALPLLGDKGGTADTQKPATAKLDPKATVAVFNGTPTENLAGALEKIIPEKSWGNVVYAGSAGKDDVKISAVFYRDAADQAAAAGLAAKLGGISTYETKDYADYGARLIVLIGEDYAGPGIEEAKKMTAEDSAPDSSEPQINPETGNTVDPVTGWDIDPDTGWPIDPSTGQPVDPSTAPAQ</sequence>
<keyword evidence="5" id="KW-1185">Reference proteome</keyword>
<organism evidence="4 5">
    <name type="scientific">Leucobacter viscericola</name>
    <dbReference type="NCBI Taxonomy" id="2714935"/>
    <lineage>
        <taxon>Bacteria</taxon>
        <taxon>Bacillati</taxon>
        <taxon>Actinomycetota</taxon>
        <taxon>Actinomycetes</taxon>
        <taxon>Micrococcales</taxon>
        <taxon>Microbacteriaceae</taxon>
        <taxon>Leucobacter</taxon>
    </lineage>
</organism>
<keyword evidence="2" id="KW-1133">Transmembrane helix</keyword>
<keyword evidence="2" id="KW-0472">Membrane</keyword>
<feature type="region of interest" description="Disordered" evidence="1">
    <location>
        <begin position="201"/>
        <end position="255"/>
    </location>
</feature>
<protein>
    <recommendedName>
        <fullName evidence="3">LytR/CpsA/Psr regulator C-terminal domain-containing protein</fullName>
    </recommendedName>
</protein>
<dbReference type="InterPro" id="IPR027381">
    <property type="entry name" value="LytR/CpsA/Psr_C"/>
</dbReference>
<dbReference type="Proteomes" id="UP000502677">
    <property type="component" value="Chromosome"/>
</dbReference>
<reference evidence="4 5" key="1">
    <citation type="submission" date="2020-03" db="EMBL/GenBank/DDBJ databases">
        <title>Leucobacter sp. nov., isolated from beetles.</title>
        <authorList>
            <person name="Hyun D.-W."/>
            <person name="Bae J.-W."/>
        </authorList>
    </citation>
    <scope>NUCLEOTIDE SEQUENCE [LARGE SCALE GENOMIC DNA]</scope>
    <source>
        <strain evidence="4 5">HDW9C</strain>
    </source>
</reference>
<evidence type="ECO:0000259" key="3">
    <source>
        <dbReference type="Pfam" id="PF13399"/>
    </source>
</evidence>